<proteinExistence type="predicted"/>
<gene>
    <name evidence="1" type="ORF">LPJ66_000196</name>
</gene>
<keyword evidence="2" id="KW-1185">Reference proteome</keyword>
<organism evidence="1 2">
    <name type="scientific">Kickxella alabastrina</name>
    <dbReference type="NCBI Taxonomy" id="61397"/>
    <lineage>
        <taxon>Eukaryota</taxon>
        <taxon>Fungi</taxon>
        <taxon>Fungi incertae sedis</taxon>
        <taxon>Zoopagomycota</taxon>
        <taxon>Kickxellomycotina</taxon>
        <taxon>Kickxellomycetes</taxon>
        <taxon>Kickxellales</taxon>
        <taxon>Kickxellaceae</taxon>
        <taxon>Kickxella</taxon>
    </lineage>
</organism>
<dbReference type="Proteomes" id="UP001150581">
    <property type="component" value="Unassembled WGS sequence"/>
</dbReference>
<comment type="caution">
    <text evidence="1">The sequence shown here is derived from an EMBL/GenBank/DDBJ whole genome shotgun (WGS) entry which is preliminary data.</text>
</comment>
<evidence type="ECO:0000313" key="2">
    <source>
        <dbReference type="Proteomes" id="UP001150581"/>
    </source>
</evidence>
<sequence>MDDDHSTTSSSSSSSNTPPPATSLSTPVSRPPPPKFSTHLFTPQLSSNSMDSSLLGGHGDGISSSSTVSMKRSRAEIATPQKPGSQALRLQEQMSFIGTPGRAPSAAKMAKMARSQSPTPLSAGNAGEEEEEGERMLVLGTGLLSMSEEESSMVRFSDDDEEEDMGDEGEVTLRLSLPVLELRPKKDKGQGMRVGLDMEVDSEDDVEDVDEDEDARVFGVRGRSVSDLDNADATVVAGLSFSEDSEIEFGAGPDSGNAVAGVFRDASTEEEEERPVPSVAEPKPEPVPVPVTVTEPEPMAEPELETESEPVAETVTESETIADPEPVAEPGPVIEPELATEAGKGKEVEHESTDYEMASADTEDAAAEAASMDVTSPEPAPAPAPGPELVSARILSDPELMYAASIPLPDTPAVAADQSTPKRAAPGDFYIPADWLMNPNSETQQQRHQRVSQQPESPLQRFSATPSVDHPHSGNLIPVTPANQKLLDSLEIQWVSPRLVAKFSEADMEAERLSFDEKLGQRDELHRMIMESVKEEFAAQMRQAEQAAEDAAQRARDLAQRQMEQVQREHEAALRAQRAQHREEIQRRDEDTRSQVAELSREIENALVERMALVEDRDATQATLEQLMAVSTALEEEKTQHIHGLEQELGSLTVERRRLLQQLAEALTAAEELSAERDDVVKRVEALTLENVRMEELANALGSDVLVAEERSTKIKEYAESTLAAANAEIASAHDQLGALRHEVGLLRTQNAKAENRARSLQIQLDSTKRQNEELVAHYNSM</sequence>
<reference evidence="1" key="1">
    <citation type="submission" date="2022-07" db="EMBL/GenBank/DDBJ databases">
        <title>Phylogenomic reconstructions and comparative analyses of Kickxellomycotina fungi.</title>
        <authorList>
            <person name="Reynolds N.K."/>
            <person name="Stajich J.E."/>
            <person name="Barry K."/>
            <person name="Grigoriev I.V."/>
            <person name="Crous P."/>
            <person name="Smith M.E."/>
        </authorList>
    </citation>
    <scope>NUCLEOTIDE SEQUENCE</scope>
    <source>
        <strain evidence="1">Benny 63K</strain>
    </source>
</reference>
<dbReference type="EMBL" id="JANBPG010000004">
    <property type="protein sequence ID" value="KAJ1902201.1"/>
    <property type="molecule type" value="Genomic_DNA"/>
</dbReference>
<evidence type="ECO:0000313" key="1">
    <source>
        <dbReference type="EMBL" id="KAJ1902201.1"/>
    </source>
</evidence>
<protein>
    <submittedName>
        <fullName evidence="1">Uncharacterized protein</fullName>
    </submittedName>
</protein>
<name>A0ACC1IWU8_9FUNG</name>
<accession>A0ACC1IWU8</accession>